<dbReference type="InterPro" id="IPR050351">
    <property type="entry name" value="BphY/WalK/GraS-like"/>
</dbReference>
<dbReference type="InterPro" id="IPR005467">
    <property type="entry name" value="His_kinase_dom"/>
</dbReference>
<proteinExistence type="predicted"/>
<keyword evidence="7" id="KW-1133">Transmembrane helix</keyword>
<feature type="coiled-coil region" evidence="6">
    <location>
        <begin position="183"/>
        <end position="210"/>
    </location>
</feature>
<feature type="transmembrane region" description="Helical" evidence="7">
    <location>
        <begin position="50"/>
        <end position="69"/>
    </location>
</feature>
<keyword evidence="7" id="KW-0812">Transmembrane</keyword>
<keyword evidence="6" id="KW-0175">Coiled coil</keyword>
<dbReference type="RefSeq" id="WP_147166611.1">
    <property type="nucleotide sequence ID" value="NZ_VOOR01000009.1"/>
</dbReference>
<dbReference type="SMART" id="SM00387">
    <property type="entry name" value="HATPase_c"/>
    <property type="match status" value="1"/>
</dbReference>
<keyword evidence="4" id="KW-0808">Transferase</keyword>
<dbReference type="Proteomes" id="UP000321580">
    <property type="component" value="Unassembled WGS sequence"/>
</dbReference>
<comment type="catalytic activity">
    <reaction evidence="1">
        <text>ATP + protein L-histidine = ADP + protein N-phospho-L-histidine.</text>
        <dbReference type="EC" id="2.7.13.3"/>
    </reaction>
</comment>
<sequence>MENAYRSRFLREQSQKTRMYGLITTAVALLAIPVFYYIDVYELQLSGTLPWRLLGLSGVALYLISLLFKLKPRQRILAHTASLSIYLLMMLGLALDILQSPAYKLDHGFAVTTGVLTVWLVIVMVSRGERIYLMWTGIALALFFGSMLLLGPVQDIGFPITILLISGFAAFTLYSQHRQELQKSIYLYQLEEKEERIARQREELATVNANLNSFNYAITHDLKAPLRRAQSFAQLIERRLRKMGLHDKDTEEFMAHIHHDHQKLFEIIDGLTLLNQLGVARPSPTWADVQLLTAQIWKELKEEGGQQAHANIEYSQAGPVFADAKLIWHVLHNLLANAIKYSALETAPCIQVSTYDEAQERILKVQDNGAGFPAAMAAELGHPFKRLHAASEFEGSGIGLAIVRCVVELHRGRFWAEGEEGKGAAFYCSFPMPDQGAS</sequence>
<name>A0A5C6RW57_9BACT</name>
<reference evidence="9 10" key="1">
    <citation type="submission" date="2019-08" db="EMBL/GenBank/DDBJ databases">
        <title>Genome of Phaeodactylibacter luteus.</title>
        <authorList>
            <person name="Bowman J.P."/>
        </authorList>
    </citation>
    <scope>NUCLEOTIDE SEQUENCE [LARGE SCALE GENOMIC DNA]</scope>
    <source>
        <strain evidence="9 10">KCTC 42180</strain>
    </source>
</reference>
<dbReference type="InterPro" id="IPR004358">
    <property type="entry name" value="Sig_transdc_His_kin-like_C"/>
</dbReference>
<dbReference type="SUPFAM" id="SSF55874">
    <property type="entry name" value="ATPase domain of HSP90 chaperone/DNA topoisomerase II/histidine kinase"/>
    <property type="match status" value="1"/>
</dbReference>
<evidence type="ECO:0000256" key="2">
    <source>
        <dbReference type="ARBA" id="ARBA00012438"/>
    </source>
</evidence>
<dbReference type="InterPro" id="IPR036097">
    <property type="entry name" value="HisK_dim/P_sf"/>
</dbReference>
<feature type="transmembrane region" description="Helical" evidence="7">
    <location>
        <begin position="132"/>
        <end position="150"/>
    </location>
</feature>
<organism evidence="9 10">
    <name type="scientific">Phaeodactylibacter luteus</name>
    <dbReference type="NCBI Taxonomy" id="1564516"/>
    <lineage>
        <taxon>Bacteria</taxon>
        <taxon>Pseudomonadati</taxon>
        <taxon>Bacteroidota</taxon>
        <taxon>Saprospiria</taxon>
        <taxon>Saprospirales</taxon>
        <taxon>Haliscomenobacteraceae</taxon>
        <taxon>Phaeodactylibacter</taxon>
    </lineage>
</organism>
<dbReference type="GO" id="GO:0007234">
    <property type="term" value="P:osmosensory signaling via phosphorelay pathway"/>
    <property type="evidence" value="ECO:0007669"/>
    <property type="project" value="TreeGrafter"/>
</dbReference>
<keyword evidence="3" id="KW-0597">Phosphoprotein</keyword>
<evidence type="ECO:0000256" key="6">
    <source>
        <dbReference type="SAM" id="Coils"/>
    </source>
</evidence>
<dbReference type="GO" id="GO:0030295">
    <property type="term" value="F:protein kinase activator activity"/>
    <property type="evidence" value="ECO:0007669"/>
    <property type="project" value="TreeGrafter"/>
</dbReference>
<evidence type="ECO:0000256" key="3">
    <source>
        <dbReference type="ARBA" id="ARBA00022553"/>
    </source>
</evidence>
<evidence type="ECO:0000256" key="5">
    <source>
        <dbReference type="ARBA" id="ARBA00022777"/>
    </source>
</evidence>
<dbReference type="PRINTS" id="PR00344">
    <property type="entry name" value="BCTRLSENSOR"/>
</dbReference>
<accession>A0A5C6RW57</accession>
<dbReference type="Gene3D" id="1.10.287.130">
    <property type="match status" value="1"/>
</dbReference>
<dbReference type="PANTHER" id="PTHR42878:SF15">
    <property type="entry name" value="BACTERIOPHYTOCHROME"/>
    <property type="match status" value="1"/>
</dbReference>
<gene>
    <name evidence="9" type="ORF">FRY97_06365</name>
</gene>
<keyword evidence="7" id="KW-0472">Membrane</keyword>
<dbReference type="GO" id="GO:0000156">
    <property type="term" value="F:phosphorelay response regulator activity"/>
    <property type="evidence" value="ECO:0007669"/>
    <property type="project" value="TreeGrafter"/>
</dbReference>
<dbReference type="Gene3D" id="3.30.565.10">
    <property type="entry name" value="Histidine kinase-like ATPase, C-terminal domain"/>
    <property type="match status" value="1"/>
</dbReference>
<dbReference type="CDD" id="cd00082">
    <property type="entry name" value="HisKA"/>
    <property type="match status" value="1"/>
</dbReference>
<feature type="transmembrane region" description="Helical" evidence="7">
    <location>
        <begin position="76"/>
        <end position="95"/>
    </location>
</feature>
<dbReference type="InterPro" id="IPR036890">
    <property type="entry name" value="HATPase_C_sf"/>
</dbReference>
<keyword evidence="10" id="KW-1185">Reference proteome</keyword>
<dbReference type="InterPro" id="IPR003594">
    <property type="entry name" value="HATPase_dom"/>
</dbReference>
<dbReference type="GO" id="GO:0000155">
    <property type="term" value="F:phosphorelay sensor kinase activity"/>
    <property type="evidence" value="ECO:0007669"/>
    <property type="project" value="InterPro"/>
</dbReference>
<dbReference type="OrthoDB" id="9781208at2"/>
<evidence type="ECO:0000313" key="9">
    <source>
        <dbReference type="EMBL" id="TXB65602.1"/>
    </source>
</evidence>
<dbReference type="SUPFAM" id="SSF47384">
    <property type="entry name" value="Homodimeric domain of signal transducing histidine kinase"/>
    <property type="match status" value="1"/>
</dbReference>
<feature type="transmembrane region" description="Helical" evidence="7">
    <location>
        <begin position="107"/>
        <end position="125"/>
    </location>
</feature>
<dbReference type="Pfam" id="PF02518">
    <property type="entry name" value="HATPase_c"/>
    <property type="match status" value="1"/>
</dbReference>
<evidence type="ECO:0000256" key="1">
    <source>
        <dbReference type="ARBA" id="ARBA00000085"/>
    </source>
</evidence>
<evidence type="ECO:0000313" key="10">
    <source>
        <dbReference type="Proteomes" id="UP000321580"/>
    </source>
</evidence>
<evidence type="ECO:0000256" key="4">
    <source>
        <dbReference type="ARBA" id="ARBA00022679"/>
    </source>
</evidence>
<dbReference type="PANTHER" id="PTHR42878">
    <property type="entry name" value="TWO-COMPONENT HISTIDINE KINASE"/>
    <property type="match status" value="1"/>
</dbReference>
<comment type="caution">
    <text evidence="9">The sequence shown here is derived from an EMBL/GenBank/DDBJ whole genome shotgun (WGS) entry which is preliminary data.</text>
</comment>
<dbReference type="EMBL" id="VOOR01000009">
    <property type="protein sequence ID" value="TXB65602.1"/>
    <property type="molecule type" value="Genomic_DNA"/>
</dbReference>
<keyword evidence="5" id="KW-0418">Kinase</keyword>
<evidence type="ECO:0000259" key="8">
    <source>
        <dbReference type="PROSITE" id="PS50109"/>
    </source>
</evidence>
<dbReference type="EC" id="2.7.13.3" evidence="2"/>
<evidence type="ECO:0000256" key="7">
    <source>
        <dbReference type="SAM" id="Phobius"/>
    </source>
</evidence>
<feature type="transmembrane region" description="Helical" evidence="7">
    <location>
        <begin position="156"/>
        <end position="174"/>
    </location>
</feature>
<feature type="domain" description="Histidine kinase" evidence="8">
    <location>
        <begin position="217"/>
        <end position="434"/>
    </location>
</feature>
<feature type="transmembrane region" description="Helical" evidence="7">
    <location>
        <begin position="20"/>
        <end position="38"/>
    </location>
</feature>
<dbReference type="PROSITE" id="PS50109">
    <property type="entry name" value="HIS_KIN"/>
    <property type="match status" value="1"/>
</dbReference>
<dbReference type="AlphaFoldDB" id="A0A5C6RW57"/>
<protein>
    <recommendedName>
        <fullName evidence="2">histidine kinase</fullName>
        <ecNumber evidence="2">2.7.13.3</ecNumber>
    </recommendedName>
</protein>
<dbReference type="InterPro" id="IPR003661">
    <property type="entry name" value="HisK_dim/P_dom"/>
</dbReference>